<dbReference type="Gene3D" id="3.50.30.50">
    <property type="entry name" value="Putative cyclase"/>
    <property type="match status" value="1"/>
</dbReference>
<evidence type="ECO:0000256" key="9">
    <source>
        <dbReference type="ARBA" id="ARBA00023079"/>
    </source>
</evidence>
<organism evidence="12 13">
    <name type="scientific">Clostridium thermosuccinogenes</name>
    <dbReference type="NCBI Taxonomy" id="84032"/>
    <lineage>
        <taxon>Bacteria</taxon>
        <taxon>Bacillati</taxon>
        <taxon>Bacillota</taxon>
        <taxon>Clostridia</taxon>
        <taxon>Eubacteriales</taxon>
        <taxon>Clostridiaceae</taxon>
        <taxon>Clostridium</taxon>
    </lineage>
</organism>
<gene>
    <name evidence="12" type="ORF">CDQ84_13015</name>
</gene>
<evidence type="ECO:0000256" key="4">
    <source>
        <dbReference type="ARBA" id="ARBA00012930"/>
    </source>
</evidence>
<evidence type="ECO:0000256" key="1">
    <source>
        <dbReference type="ARBA" id="ARBA00001947"/>
    </source>
</evidence>
<evidence type="ECO:0000256" key="10">
    <source>
        <dbReference type="ARBA" id="ARBA00048496"/>
    </source>
</evidence>
<dbReference type="OrthoDB" id="9796085at2"/>
<reference evidence="12 13" key="1">
    <citation type="submission" date="2017-06" db="EMBL/GenBank/DDBJ databases">
        <title>Investigating the central metabolism of Clostridium thermosuccinogenes.</title>
        <authorList>
            <person name="Koendjbiharie J.G."/>
            <person name="van Kranenburg R."/>
        </authorList>
    </citation>
    <scope>NUCLEOTIDE SEQUENCE [LARGE SCALE GENOMIC DNA]</scope>
    <source>
        <strain evidence="12 13">DSM 5806</strain>
    </source>
</reference>
<evidence type="ECO:0000256" key="6">
    <source>
        <dbReference type="ARBA" id="ARBA00022723"/>
    </source>
</evidence>
<keyword evidence="13" id="KW-1185">Reference proteome</keyword>
<evidence type="ECO:0000313" key="12">
    <source>
        <dbReference type="EMBL" id="PNT97622.1"/>
    </source>
</evidence>
<dbReference type="RefSeq" id="WP_103082164.1">
    <property type="nucleotide sequence ID" value="NZ_CP021850.1"/>
</dbReference>
<evidence type="ECO:0000256" key="11">
    <source>
        <dbReference type="ARBA" id="ARBA00060547"/>
    </source>
</evidence>
<dbReference type="PANTHER" id="PTHR31118">
    <property type="entry name" value="CYCLASE-LIKE PROTEIN 2"/>
    <property type="match status" value="1"/>
</dbReference>
<comment type="cofactor">
    <cofactor evidence="1">
        <name>Zn(2+)</name>
        <dbReference type="ChEBI" id="CHEBI:29105"/>
    </cofactor>
</comment>
<keyword evidence="8" id="KW-0862">Zinc</keyword>
<dbReference type="FunFam" id="3.50.30.50:FF:000001">
    <property type="entry name" value="Kynurenine formamidase"/>
    <property type="match status" value="1"/>
</dbReference>
<dbReference type="EMBL" id="NIOJ01000035">
    <property type="protein sequence ID" value="PNT97622.1"/>
    <property type="molecule type" value="Genomic_DNA"/>
</dbReference>
<comment type="catalytic activity">
    <reaction evidence="10">
        <text>N-formyl-L-kynurenine + H2O = L-kynurenine + formate + H(+)</text>
        <dbReference type="Rhea" id="RHEA:13009"/>
        <dbReference type="ChEBI" id="CHEBI:15377"/>
        <dbReference type="ChEBI" id="CHEBI:15378"/>
        <dbReference type="ChEBI" id="CHEBI:15740"/>
        <dbReference type="ChEBI" id="CHEBI:57959"/>
        <dbReference type="ChEBI" id="CHEBI:58629"/>
        <dbReference type="EC" id="3.5.1.9"/>
    </reaction>
</comment>
<comment type="caution">
    <text evidence="12">The sequence shown here is derived from an EMBL/GenBank/DDBJ whole genome shotgun (WGS) entry which is preliminary data.</text>
</comment>
<evidence type="ECO:0000256" key="2">
    <source>
        <dbReference type="ARBA" id="ARBA00002204"/>
    </source>
</evidence>
<evidence type="ECO:0000313" key="13">
    <source>
        <dbReference type="Proteomes" id="UP000236151"/>
    </source>
</evidence>
<dbReference type="InterPro" id="IPR037175">
    <property type="entry name" value="KFase_sf"/>
</dbReference>
<accession>A0A2K2FBA1</accession>
<keyword evidence="6" id="KW-0479">Metal-binding</keyword>
<dbReference type="PANTHER" id="PTHR31118:SF32">
    <property type="entry name" value="KYNURENINE FORMAMIDASE"/>
    <property type="match status" value="1"/>
</dbReference>
<evidence type="ECO:0000256" key="8">
    <source>
        <dbReference type="ARBA" id="ARBA00022833"/>
    </source>
</evidence>
<evidence type="ECO:0000256" key="7">
    <source>
        <dbReference type="ARBA" id="ARBA00022801"/>
    </source>
</evidence>
<dbReference type="KEGG" id="cthd:CDO33_00090"/>
<dbReference type="SUPFAM" id="SSF102198">
    <property type="entry name" value="Putative cyclase"/>
    <property type="match status" value="1"/>
</dbReference>
<dbReference type="GO" id="GO:0019441">
    <property type="term" value="P:L-tryptophan catabolic process to kynurenine"/>
    <property type="evidence" value="ECO:0007669"/>
    <property type="project" value="InterPro"/>
</dbReference>
<evidence type="ECO:0000256" key="5">
    <source>
        <dbReference type="ARBA" id="ARBA00014889"/>
    </source>
</evidence>
<proteinExistence type="predicted"/>
<dbReference type="Pfam" id="PF04199">
    <property type="entry name" value="Cyclase"/>
    <property type="match status" value="1"/>
</dbReference>
<keyword evidence="9" id="KW-0823">Tryptophan catabolism</keyword>
<protein>
    <recommendedName>
        <fullName evidence="5">Kynurenine formamidase</fullName>
        <ecNumber evidence="4">3.5.1.9</ecNumber>
    </recommendedName>
</protein>
<evidence type="ECO:0000256" key="3">
    <source>
        <dbReference type="ARBA" id="ARBA00011738"/>
    </source>
</evidence>
<comment type="function">
    <text evidence="2">Catalyzes the hydrolysis of N-formyl-L-kynurenine to L-kynurenine, the second step in the kynurenine pathway of tryptophan degradation.</text>
</comment>
<keyword evidence="7" id="KW-0378">Hydrolase</keyword>
<name>A0A2K2FBA1_9CLOT</name>
<comment type="pathway">
    <text evidence="11">Amino-acid degradation; L-tryptophan degradation via kynurenine pathway; L-kynurenine from L-tryptophan: step 2/2.</text>
</comment>
<comment type="subunit">
    <text evidence="3">Homodimer.</text>
</comment>
<dbReference type="AlphaFoldDB" id="A0A2K2FBA1"/>
<dbReference type="InterPro" id="IPR007325">
    <property type="entry name" value="KFase/CYL"/>
</dbReference>
<sequence>MKIRRIIDISRSIYPGMALWPGDKDMEIIRDQSIKNGDGCNVSSIKIGLHAGTHVDAPYHFIDDGIKIDSLDLSRFTGYTKVFELNVERCITEKDIISFPIEPGDAVFFKTANSSIPEDGIFREDFIYIDKSAADYLVEKKVRTVGVDYLSVEGFHTKSSQVHTTLLSNNIGIVEGLMLKDVEPGEYFFSCLPLKIDGVEGSPVRAVLIEEG</sequence>
<dbReference type="GO" id="GO:0046872">
    <property type="term" value="F:metal ion binding"/>
    <property type="evidence" value="ECO:0007669"/>
    <property type="project" value="UniProtKB-KW"/>
</dbReference>
<dbReference type="Proteomes" id="UP000236151">
    <property type="component" value="Unassembled WGS sequence"/>
</dbReference>
<dbReference type="GO" id="GO:0004061">
    <property type="term" value="F:arylformamidase activity"/>
    <property type="evidence" value="ECO:0007669"/>
    <property type="project" value="UniProtKB-EC"/>
</dbReference>
<dbReference type="EC" id="3.5.1.9" evidence="4"/>